<gene>
    <name evidence="10 11" type="primary">tolR</name>
    <name evidence="11" type="ORF">ACFOHL_04160</name>
</gene>
<protein>
    <recommendedName>
        <fullName evidence="10">Tol-Pal system protein TolR</fullName>
    </recommendedName>
</protein>
<dbReference type="Gene3D" id="3.30.420.270">
    <property type="match status" value="1"/>
</dbReference>
<evidence type="ECO:0000256" key="3">
    <source>
        <dbReference type="ARBA" id="ARBA00022475"/>
    </source>
</evidence>
<keyword evidence="12" id="KW-1185">Reference proteome</keyword>
<dbReference type="RefSeq" id="WP_376918926.1">
    <property type="nucleotide sequence ID" value="NZ_JBHRSW010000005.1"/>
</dbReference>
<evidence type="ECO:0000256" key="4">
    <source>
        <dbReference type="ARBA" id="ARBA00022519"/>
    </source>
</evidence>
<dbReference type="PANTHER" id="PTHR30558">
    <property type="entry name" value="EXBD MEMBRANE COMPONENT OF PMF-DRIVEN MACROMOLECULE IMPORT SYSTEM"/>
    <property type="match status" value="1"/>
</dbReference>
<dbReference type="Pfam" id="PF02472">
    <property type="entry name" value="ExbD"/>
    <property type="match status" value="1"/>
</dbReference>
<sequence>MYIRRRRKRVSEINVVPYIDVMLVLLVIFMATAQVVTQGVTVDLPKAEAQTLETEQETILIVSISNEGQYFLNVGDNPEQAMQAQEVAALVKTRLEIAPQTPVVVNGDRSVSYEKVVDMMVLLQNSGAESVGLMTDPNQG</sequence>
<evidence type="ECO:0000256" key="2">
    <source>
        <dbReference type="ARBA" id="ARBA00005811"/>
    </source>
</evidence>
<evidence type="ECO:0000313" key="11">
    <source>
        <dbReference type="EMBL" id="MFC3120799.1"/>
    </source>
</evidence>
<evidence type="ECO:0000256" key="6">
    <source>
        <dbReference type="ARBA" id="ARBA00022692"/>
    </source>
</evidence>
<dbReference type="Proteomes" id="UP001595478">
    <property type="component" value="Unassembled WGS sequence"/>
</dbReference>
<dbReference type="EMBL" id="JBHRSW010000005">
    <property type="protein sequence ID" value="MFC3120799.1"/>
    <property type="molecule type" value="Genomic_DNA"/>
</dbReference>
<evidence type="ECO:0000256" key="1">
    <source>
        <dbReference type="ARBA" id="ARBA00004162"/>
    </source>
</evidence>
<evidence type="ECO:0000313" key="12">
    <source>
        <dbReference type="Proteomes" id="UP001595478"/>
    </source>
</evidence>
<dbReference type="InterPro" id="IPR014168">
    <property type="entry name" value="Tol-Pal_TolR"/>
</dbReference>
<keyword evidence="8 10" id="KW-0472">Membrane</keyword>
<comment type="similarity">
    <text evidence="2 10">Belongs to the ExbD/TolR family.</text>
</comment>
<keyword evidence="5 10" id="KW-0132">Cell division</keyword>
<evidence type="ECO:0000256" key="10">
    <source>
        <dbReference type="HAMAP-Rule" id="MF_02203"/>
    </source>
</evidence>
<comment type="subcellular location">
    <subcellularLocation>
        <location evidence="10">Cell inner membrane</location>
        <topology evidence="10">Single-pass membrane protein</topology>
    </subcellularLocation>
    <subcellularLocation>
        <location evidence="1">Cell membrane</location>
        <topology evidence="1">Single-pass membrane protein</topology>
    </subcellularLocation>
</comment>
<evidence type="ECO:0000256" key="9">
    <source>
        <dbReference type="ARBA" id="ARBA00023306"/>
    </source>
</evidence>
<dbReference type="HAMAP" id="MF_02203">
    <property type="entry name" value="TolR"/>
    <property type="match status" value="1"/>
</dbReference>
<dbReference type="InterPro" id="IPR003400">
    <property type="entry name" value="ExbD"/>
</dbReference>
<accession>A0ABV7FKH4</accession>
<organism evidence="11 12">
    <name type="scientific">Agaribacter flavus</name>
    <dbReference type="NCBI Taxonomy" id="1902781"/>
    <lineage>
        <taxon>Bacteria</taxon>
        <taxon>Pseudomonadati</taxon>
        <taxon>Pseudomonadota</taxon>
        <taxon>Gammaproteobacteria</taxon>
        <taxon>Alteromonadales</taxon>
        <taxon>Alteromonadaceae</taxon>
        <taxon>Agaribacter</taxon>
    </lineage>
</organism>
<proteinExistence type="inferred from homology"/>
<dbReference type="PANTHER" id="PTHR30558:SF7">
    <property type="entry name" value="TOL-PAL SYSTEM PROTEIN TOLR"/>
    <property type="match status" value="1"/>
</dbReference>
<name>A0ABV7FKH4_9ALTE</name>
<keyword evidence="9 10" id="KW-0131">Cell cycle</keyword>
<dbReference type="NCBIfam" id="TIGR02801">
    <property type="entry name" value="tolR"/>
    <property type="match status" value="1"/>
</dbReference>
<keyword evidence="4 10" id="KW-0997">Cell inner membrane</keyword>
<comment type="caution">
    <text evidence="11">The sequence shown here is derived from an EMBL/GenBank/DDBJ whole genome shotgun (WGS) entry which is preliminary data.</text>
</comment>
<comment type="subunit">
    <text evidence="10">The Tol-Pal system is composed of five core proteins: the inner membrane proteins TolA, TolQ and TolR, the periplasmic protein TolB and the outer membrane protein Pal. They form a network linking the inner and outer membranes and the peptidoglycan layer.</text>
</comment>
<evidence type="ECO:0000256" key="7">
    <source>
        <dbReference type="ARBA" id="ARBA00022989"/>
    </source>
</evidence>
<keyword evidence="3 10" id="KW-1003">Cell membrane</keyword>
<keyword evidence="7 10" id="KW-1133">Transmembrane helix</keyword>
<keyword evidence="6 10" id="KW-0812">Transmembrane</keyword>
<evidence type="ECO:0000256" key="5">
    <source>
        <dbReference type="ARBA" id="ARBA00022618"/>
    </source>
</evidence>
<feature type="transmembrane region" description="Helical" evidence="10">
    <location>
        <begin position="15"/>
        <end position="36"/>
    </location>
</feature>
<evidence type="ECO:0000256" key="8">
    <source>
        <dbReference type="ARBA" id="ARBA00023136"/>
    </source>
</evidence>
<comment type="function">
    <text evidence="10">Part of the Tol-Pal system, which plays a role in outer membrane invagination during cell division and is important for maintaining outer membrane integrity.</text>
</comment>
<reference evidence="12" key="1">
    <citation type="journal article" date="2019" name="Int. J. Syst. Evol. Microbiol.">
        <title>The Global Catalogue of Microorganisms (GCM) 10K type strain sequencing project: providing services to taxonomists for standard genome sequencing and annotation.</title>
        <authorList>
            <consortium name="The Broad Institute Genomics Platform"/>
            <consortium name="The Broad Institute Genome Sequencing Center for Infectious Disease"/>
            <person name="Wu L."/>
            <person name="Ma J."/>
        </authorList>
    </citation>
    <scope>NUCLEOTIDE SEQUENCE [LARGE SCALE GENOMIC DNA]</scope>
    <source>
        <strain evidence="12">KCTC 52473</strain>
    </source>
</reference>